<dbReference type="Pfam" id="PF17892">
    <property type="entry name" value="Cadherin_5"/>
    <property type="match status" value="9"/>
</dbReference>
<dbReference type="InterPro" id="IPR041690">
    <property type="entry name" value="Cadherin_5"/>
</dbReference>
<feature type="domain" description="Cadherin-like" evidence="2">
    <location>
        <begin position="489"/>
        <end position="582"/>
    </location>
</feature>
<dbReference type="Proteomes" id="UP000285478">
    <property type="component" value="Chromosome"/>
</dbReference>
<dbReference type="PANTHER" id="PTHR34720:SF9">
    <property type="entry name" value="BLR4714 PROTEIN"/>
    <property type="match status" value="1"/>
</dbReference>
<dbReference type="GO" id="GO:0016020">
    <property type="term" value="C:membrane"/>
    <property type="evidence" value="ECO:0007669"/>
    <property type="project" value="InterPro"/>
</dbReference>
<dbReference type="RefSeq" id="WP_128384143.1">
    <property type="nucleotide sequence ID" value="NZ_CP035033.1"/>
</dbReference>
<dbReference type="InterPro" id="IPR015919">
    <property type="entry name" value="Cadherin-like_sf"/>
</dbReference>
<dbReference type="EMBL" id="CP035033">
    <property type="protein sequence ID" value="QAB14303.1"/>
    <property type="molecule type" value="Genomic_DNA"/>
</dbReference>
<gene>
    <name evidence="3" type="ORF">EPV75_00745</name>
</gene>
<feature type="domain" description="Cadherin-like" evidence="2">
    <location>
        <begin position="777"/>
        <end position="870"/>
    </location>
</feature>
<dbReference type="SUPFAM" id="SSF49313">
    <property type="entry name" value="Cadherin-like"/>
    <property type="match status" value="9"/>
</dbReference>
<feature type="region of interest" description="Disordered" evidence="1">
    <location>
        <begin position="1"/>
        <end position="21"/>
    </location>
</feature>
<evidence type="ECO:0000256" key="1">
    <source>
        <dbReference type="SAM" id="MobiDB-lite"/>
    </source>
</evidence>
<protein>
    <submittedName>
        <fullName evidence="3">Tandem-95 repeat protein</fullName>
    </submittedName>
</protein>
<dbReference type="GO" id="GO:0005509">
    <property type="term" value="F:calcium ion binding"/>
    <property type="evidence" value="ECO:0007669"/>
    <property type="project" value="InterPro"/>
</dbReference>
<feature type="region of interest" description="Disordered" evidence="1">
    <location>
        <begin position="883"/>
        <end position="907"/>
    </location>
</feature>
<dbReference type="NCBIfam" id="NF012211">
    <property type="entry name" value="tand_rpt_95"/>
    <property type="match status" value="9"/>
</dbReference>
<evidence type="ECO:0000313" key="3">
    <source>
        <dbReference type="EMBL" id="QAB14303.1"/>
    </source>
</evidence>
<feature type="domain" description="Cadherin-like" evidence="2">
    <location>
        <begin position="9"/>
        <end position="102"/>
    </location>
</feature>
<feature type="compositionally biased region" description="Polar residues" evidence="1">
    <location>
        <begin position="883"/>
        <end position="892"/>
    </location>
</feature>
<feature type="domain" description="Cadherin-like" evidence="2">
    <location>
        <begin position="201"/>
        <end position="294"/>
    </location>
</feature>
<dbReference type="AlphaFoldDB" id="A0A451G4B1"/>
<dbReference type="KEGG" id="htr:EPV75_00745"/>
<feature type="domain" description="Cadherin-like" evidence="2">
    <location>
        <begin position="297"/>
        <end position="390"/>
    </location>
</feature>
<organism evidence="3 4">
    <name type="scientific">Hydrogenovibrio thermophilus</name>
    <dbReference type="NCBI Taxonomy" id="265883"/>
    <lineage>
        <taxon>Bacteria</taxon>
        <taxon>Pseudomonadati</taxon>
        <taxon>Pseudomonadota</taxon>
        <taxon>Gammaproteobacteria</taxon>
        <taxon>Thiotrichales</taxon>
        <taxon>Piscirickettsiaceae</taxon>
        <taxon>Hydrogenovibrio</taxon>
    </lineage>
</organism>
<feature type="domain" description="Cadherin-like" evidence="2">
    <location>
        <begin position="681"/>
        <end position="774"/>
    </location>
</feature>
<feature type="domain" description="Cadherin-like" evidence="2">
    <location>
        <begin position="393"/>
        <end position="486"/>
    </location>
</feature>
<name>A0A451G4B1_9GAMM</name>
<feature type="domain" description="Cadherin-like" evidence="2">
    <location>
        <begin position="105"/>
        <end position="198"/>
    </location>
</feature>
<sequence>MNLTVTPDNDMPVAVDDSASTTEDTALTISAADMLSNDSDIDGDTLSIDSFTQPANGTLVDNGDGTFSYTPNADYNGTDSFTYTVSDGNGGTDTATVNLTVTPDNDMPVAVDDSASTTEDTALTISAADMLSNDSDIDGDTLSIDSFTQPANGTLVDNGDGTFSYTPNADYNGTDSFTYTVSDGNGGTDTATVNLTVTPDNDMPVAVDDSASTTEDTALTISAADMLSNDSDIDGDTLSIDSFTQPANGTLVDNGDGTFSYTPNADYNGTDSFTYTVSDGNGGTDTATVNLTVTPDNDMPVAVDDSASTTEDTALTISAADMLSNDSDIDGDTLSIDSFTQPANGTLVDNGDGTFSYTPNADYNGTDSFTYTVSDGNGGTDTATVNLTVTPDNDMPVAVDDSASTTEDTALTISAADMLSNDSDIDGDTLSIDSFTQPANGTLVDNGDGTFSYTPNADYNGTDSFTYTVSDGNGGTDTATVNLTVTPDNDMPVAVDDSASTTEDTALTISAADMLSNDSDIDGDTLSIDSFTQPANGTLVDNGDGTFSYTPNADYNGTDSFTYTVSDGNGGTDTATVNLTVTPDNDMPVAVDDSASTTEDTALTISAADMLSNDSDIDGDTLSIDSFTQPANGTLVDNGDGTFSYTPNADYNGTDSFTYTVSDGNGGTDTATVNLTVTPDNDMPVAVDDSASTTEDTALTISAADMLSNDSDIDGDTLSIDSFTQPANGTLVDNGDGTFSYTPNADYNGTDSFTYTVSDGNGGTDTATVNLTVTPDNDMPVAVDDSASTTEDTALTISAADMLSNDSDIDGDTLSIDSFTQPANGTLVDNGDGTFSYTPNADYNGTDSFTYTVSDGNGGTDTATVNLTVTPDNDMPVAVDDSASTTEDTAFNDQCGGHAEQRQRYRW</sequence>
<dbReference type="Gene3D" id="2.60.40.3440">
    <property type="match status" value="9"/>
</dbReference>
<dbReference type="PANTHER" id="PTHR34720">
    <property type="entry name" value="MICROCYSTIN DEPENDENT PROTEIN"/>
    <property type="match status" value="1"/>
</dbReference>
<accession>A0A451G4B1</accession>
<proteinExistence type="predicted"/>
<evidence type="ECO:0000313" key="4">
    <source>
        <dbReference type="Proteomes" id="UP000285478"/>
    </source>
</evidence>
<evidence type="ECO:0000259" key="2">
    <source>
        <dbReference type="Pfam" id="PF17892"/>
    </source>
</evidence>
<feature type="domain" description="Cadherin-like" evidence="2">
    <location>
        <begin position="585"/>
        <end position="678"/>
    </location>
</feature>
<reference evidence="3 4" key="1">
    <citation type="journal article" date="2018" name="Environ. Microbiol.">
        <title>Genomes of ubiquitous marine and hypersaline Hydrogenovibrio, Thiomicrorhabdus and Thiomicrospira spp. encode a diversity of mechanisms to sustain chemolithoautotrophy in heterogeneous environments.</title>
        <authorList>
            <person name="Scott K.M."/>
            <person name="Williams J."/>
            <person name="Porter C.M.B."/>
            <person name="Russel S."/>
            <person name="Harmer T.L."/>
            <person name="Paul J.H."/>
            <person name="Antonen K.M."/>
            <person name="Bridges M.K."/>
            <person name="Camper G.J."/>
            <person name="Campla C.K."/>
            <person name="Casella L.G."/>
            <person name="Chase E."/>
            <person name="Conrad J.W."/>
            <person name="Cruz M.C."/>
            <person name="Dunlap D.S."/>
            <person name="Duran L."/>
            <person name="Fahsbender E.M."/>
            <person name="Goldsmith D.B."/>
            <person name="Keeley R.F."/>
            <person name="Kondoff M.R."/>
            <person name="Kussy B.I."/>
            <person name="Lane M.K."/>
            <person name="Lawler S."/>
            <person name="Leigh B.A."/>
            <person name="Lewis C."/>
            <person name="Lostal L.M."/>
            <person name="Marking D."/>
            <person name="Mancera P.A."/>
            <person name="McClenthan E.C."/>
            <person name="McIntyre E.A."/>
            <person name="Mine J.A."/>
            <person name="Modi S."/>
            <person name="Moore B.D."/>
            <person name="Morgan W.A."/>
            <person name="Nelson K.M."/>
            <person name="Nguyen K.N."/>
            <person name="Ogburn N."/>
            <person name="Parrino D.G."/>
            <person name="Pedapudi A.D."/>
            <person name="Pelham R.P."/>
            <person name="Preece A.M."/>
            <person name="Rampersad E.A."/>
            <person name="Richardson J.C."/>
            <person name="Rodgers C.M."/>
            <person name="Schaffer B.L."/>
            <person name="Sheridan N.E."/>
            <person name="Solone M.R."/>
            <person name="Staley Z.R."/>
            <person name="Tabuchi M."/>
            <person name="Waide R.J."/>
            <person name="Wanjugi P.W."/>
            <person name="Young S."/>
            <person name="Clum A."/>
            <person name="Daum C."/>
            <person name="Huntemann M."/>
            <person name="Ivanova N."/>
            <person name="Kyrpides N."/>
            <person name="Mikhailova N."/>
            <person name="Palaniappan K."/>
            <person name="Pillay M."/>
            <person name="Reddy T.B.K."/>
            <person name="Shapiro N."/>
            <person name="Stamatis D."/>
            <person name="Varghese N."/>
            <person name="Woyke T."/>
            <person name="Boden R."/>
            <person name="Freyermuth S.K."/>
            <person name="Kerfeld C.A."/>
        </authorList>
    </citation>
    <scope>NUCLEOTIDE SEQUENCE [LARGE SCALE GENOMIC DNA]</scope>
    <source>
        <strain evidence="3 4">JR-2</strain>
    </source>
</reference>
<keyword evidence="4" id="KW-1185">Reference proteome</keyword>